<dbReference type="PRINTS" id="PR00475">
    <property type="entry name" value="HEXOKINASE"/>
</dbReference>
<dbReference type="GO" id="GO:0005739">
    <property type="term" value="C:mitochondrion"/>
    <property type="evidence" value="ECO:0007669"/>
    <property type="project" value="TreeGrafter"/>
</dbReference>
<dbReference type="Pfam" id="PF03727">
    <property type="entry name" value="Hexokinase_2"/>
    <property type="match status" value="1"/>
</dbReference>
<comment type="catalytic activity">
    <reaction evidence="10">
        <text>D-fructose + ATP = D-fructose 6-phosphate + ADP + H(+)</text>
        <dbReference type="Rhea" id="RHEA:16125"/>
        <dbReference type="ChEBI" id="CHEBI:15378"/>
        <dbReference type="ChEBI" id="CHEBI:30616"/>
        <dbReference type="ChEBI" id="CHEBI:37721"/>
        <dbReference type="ChEBI" id="CHEBI:61527"/>
        <dbReference type="ChEBI" id="CHEBI:456216"/>
        <dbReference type="EC" id="2.7.1.1"/>
    </reaction>
    <physiologicalReaction direction="left-to-right" evidence="10">
        <dbReference type="Rhea" id="RHEA:16126"/>
    </physiologicalReaction>
</comment>
<evidence type="ECO:0000256" key="9">
    <source>
        <dbReference type="ARBA" id="ARBA00044613"/>
    </source>
</evidence>
<evidence type="ECO:0000256" key="2">
    <source>
        <dbReference type="ARBA" id="ARBA00005028"/>
    </source>
</evidence>
<sequence length="504" mass="56734">MNRQNCKLSFVSTFIIRRLYPVQYFLLFVVFYKSKMGYKRNIQATPLIRDKCRELILTNEKLHKLMKVFLENVHRGLKKETHPTSIVKCFPTYVQDLPNGTENGKFLALDLGGTNFRVLLIELSGEHFEMKSKIFAIPQHIMLGSGEQLFDHIAECLAIFVKEEQVADQKLPLGFTFSFPLSQKGLTVGYLERWTKGFNCSNVVGNDVVQMLNEAIERRGDVQIEICAILNDTTGTLMSCAWKNHSTRIGSIVGVNTILILVTEGTGSNTCYVEKQANAETWSDVDMGSGNVLINLEWGAFGDDGALDFIRTEYDEDIDRNSVNPGKQKHEKMISGMYMGELVRLALERFTKEGLLFGGKGSDMLFERGRFYTKYVSEIESDPPGVFNGLRDICEELGLKHATEQDFINIRYICECISRRSAHLVSAGLATLLNKMDEKKVTIGVDGSVYRFHPHFHNLMMEKIKELADPSIEFDLMLSEDGSGRGAALVAAVAARLQKEAGRT</sequence>
<dbReference type="Gene3D" id="3.40.367.20">
    <property type="match status" value="1"/>
</dbReference>
<dbReference type="SUPFAM" id="SSF53067">
    <property type="entry name" value="Actin-like ATPase domain"/>
    <property type="match status" value="2"/>
</dbReference>
<dbReference type="GO" id="GO:0006096">
    <property type="term" value="P:glycolytic process"/>
    <property type="evidence" value="ECO:0007669"/>
    <property type="project" value="UniProtKB-KW"/>
</dbReference>
<evidence type="ECO:0000256" key="5">
    <source>
        <dbReference type="ARBA" id="ARBA00022741"/>
    </source>
</evidence>
<keyword evidence="19" id="KW-1185">Reference proteome</keyword>
<protein>
    <recommendedName>
        <fullName evidence="14">Phosphotransferase</fullName>
        <ecNumber evidence="14">2.7.1.-</ecNumber>
    </recommendedName>
</protein>
<keyword evidence="8 14" id="KW-0324">Glycolysis</keyword>
<comment type="function">
    <text evidence="13">Catalyzes the phosphorylation of various hexoses to hexose 6-phosphate.</text>
</comment>
<keyword evidence="15" id="KW-1133">Transmembrane helix</keyword>
<feature type="domain" description="Hexokinase N-terminal" evidence="16">
    <location>
        <begin position="49"/>
        <end position="242"/>
    </location>
</feature>
<dbReference type="CDD" id="cd24019">
    <property type="entry name" value="ASKHA_NBD_HK_meta"/>
    <property type="match status" value="1"/>
</dbReference>
<dbReference type="PROSITE" id="PS51748">
    <property type="entry name" value="HEXOKINASE_2"/>
    <property type="match status" value="1"/>
</dbReference>
<dbReference type="GO" id="GO:0005524">
    <property type="term" value="F:ATP binding"/>
    <property type="evidence" value="ECO:0007669"/>
    <property type="project" value="UniProtKB-UniRule"/>
</dbReference>
<evidence type="ECO:0000256" key="15">
    <source>
        <dbReference type="SAM" id="Phobius"/>
    </source>
</evidence>
<comment type="catalytic activity">
    <reaction evidence="9">
        <text>a D-hexose + ATP = a D-hexose 6-phosphate + ADP + H(+)</text>
        <dbReference type="Rhea" id="RHEA:22740"/>
        <dbReference type="ChEBI" id="CHEBI:4194"/>
        <dbReference type="ChEBI" id="CHEBI:15378"/>
        <dbReference type="ChEBI" id="CHEBI:30616"/>
        <dbReference type="ChEBI" id="CHEBI:229467"/>
        <dbReference type="ChEBI" id="CHEBI:456216"/>
        <dbReference type="EC" id="2.7.1.1"/>
    </reaction>
    <physiologicalReaction direction="left-to-right" evidence="9">
        <dbReference type="Rhea" id="RHEA:22741"/>
    </physiologicalReaction>
</comment>
<gene>
    <name evidence="18" type="ORF">DIABBA_LOCUS8740</name>
</gene>
<dbReference type="GO" id="GO:0005536">
    <property type="term" value="F:D-glucose binding"/>
    <property type="evidence" value="ECO:0007669"/>
    <property type="project" value="InterPro"/>
</dbReference>
<dbReference type="PANTHER" id="PTHR19443">
    <property type="entry name" value="HEXOKINASE"/>
    <property type="match status" value="1"/>
</dbReference>
<comment type="similarity">
    <text evidence="3 14">Belongs to the hexokinase family.</text>
</comment>
<evidence type="ECO:0000256" key="14">
    <source>
        <dbReference type="RuleBase" id="RU362007"/>
    </source>
</evidence>
<dbReference type="InterPro" id="IPR022673">
    <property type="entry name" value="Hexokinase_C"/>
</dbReference>
<dbReference type="GO" id="GO:0004340">
    <property type="term" value="F:glucokinase activity"/>
    <property type="evidence" value="ECO:0007669"/>
    <property type="project" value="TreeGrafter"/>
</dbReference>
<dbReference type="Gene3D" id="3.30.420.40">
    <property type="match status" value="1"/>
</dbReference>
<dbReference type="PANTHER" id="PTHR19443:SF16">
    <property type="entry name" value="HEXOKINASE TYPE 1-RELATED"/>
    <property type="match status" value="1"/>
</dbReference>
<keyword evidence="15" id="KW-0472">Membrane</keyword>
<keyword evidence="4 14" id="KW-0808">Transferase</keyword>
<dbReference type="EC" id="2.7.1.-" evidence="14"/>
<keyword evidence="5 14" id="KW-0547">Nucleotide-binding</keyword>
<evidence type="ECO:0000259" key="16">
    <source>
        <dbReference type="Pfam" id="PF00349"/>
    </source>
</evidence>
<evidence type="ECO:0000256" key="8">
    <source>
        <dbReference type="ARBA" id="ARBA00023152"/>
    </source>
</evidence>
<dbReference type="AlphaFoldDB" id="A0A9N9XGP9"/>
<evidence type="ECO:0000256" key="1">
    <source>
        <dbReference type="ARBA" id="ARBA00004888"/>
    </source>
</evidence>
<evidence type="ECO:0000256" key="7">
    <source>
        <dbReference type="ARBA" id="ARBA00022840"/>
    </source>
</evidence>
<dbReference type="PROSITE" id="PS00378">
    <property type="entry name" value="HEXOKINASE_1"/>
    <property type="match status" value="1"/>
</dbReference>
<evidence type="ECO:0000256" key="4">
    <source>
        <dbReference type="ARBA" id="ARBA00022679"/>
    </source>
</evidence>
<evidence type="ECO:0000256" key="10">
    <source>
        <dbReference type="ARBA" id="ARBA00047905"/>
    </source>
</evidence>
<dbReference type="FunFam" id="3.40.367.20:FF:000005">
    <property type="entry name" value="Phosphotransferase"/>
    <property type="match status" value="1"/>
</dbReference>
<comment type="catalytic activity">
    <reaction evidence="11">
        <text>D-glucose + ATP = D-glucose 6-phosphate + ADP + H(+)</text>
        <dbReference type="Rhea" id="RHEA:17825"/>
        <dbReference type="ChEBI" id="CHEBI:4167"/>
        <dbReference type="ChEBI" id="CHEBI:15378"/>
        <dbReference type="ChEBI" id="CHEBI:30616"/>
        <dbReference type="ChEBI" id="CHEBI:61548"/>
        <dbReference type="ChEBI" id="CHEBI:456216"/>
        <dbReference type="EC" id="2.7.1.1"/>
    </reaction>
    <physiologicalReaction direction="left-to-right" evidence="11">
        <dbReference type="Rhea" id="RHEA:17826"/>
    </physiologicalReaction>
</comment>
<dbReference type="Proteomes" id="UP001153709">
    <property type="component" value="Chromosome 6"/>
</dbReference>
<dbReference type="GO" id="GO:0001678">
    <property type="term" value="P:intracellular glucose homeostasis"/>
    <property type="evidence" value="ECO:0007669"/>
    <property type="project" value="InterPro"/>
</dbReference>
<keyword evidence="15" id="KW-0812">Transmembrane</keyword>
<dbReference type="InterPro" id="IPR043129">
    <property type="entry name" value="ATPase_NBD"/>
</dbReference>
<feature type="domain" description="Hexokinase C-terminal" evidence="17">
    <location>
        <begin position="265"/>
        <end position="493"/>
    </location>
</feature>
<comment type="pathway">
    <text evidence="2">Carbohydrate metabolism; hexose metabolism.</text>
</comment>
<dbReference type="FunFam" id="3.30.420.40:FF:000095">
    <property type="entry name" value="Phosphotransferase"/>
    <property type="match status" value="1"/>
</dbReference>
<dbReference type="EMBL" id="OU898281">
    <property type="protein sequence ID" value="CAG9835557.1"/>
    <property type="molecule type" value="Genomic_DNA"/>
</dbReference>
<dbReference type="GO" id="GO:0006006">
    <property type="term" value="P:glucose metabolic process"/>
    <property type="evidence" value="ECO:0007669"/>
    <property type="project" value="TreeGrafter"/>
</dbReference>
<evidence type="ECO:0000256" key="3">
    <source>
        <dbReference type="ARBA" id="ARBA00009225"/>
    </source>
</evidence>
<dbReference type="GO" id="GO:0005829">
    <property type="term" value="C:cytosol"/>
    <property type="evidence" value="ECO:0007669"/>
    <property type="project" value="TreeGrafter"/>
</dbReference>
<evidence type="ECO:0000256" key="12">
    <source>
        <dbReference type="ARBA" id="ARBA00050361"/>
    </source>
</evidence>
<proteinExistence type="inferred from homology"/>
<evidence type="ECO:0000256" key="6">
    <source>
        <dbReference type="ARBA" id="ARBA00022777"/>
    </source>
</evidence>
<dbReference type="Pfam" id="PF00349">
    <property type="entry name" value="Hexokinase_1"/>
    <property type="match status" value="1"/>
</dbReference>
<organism evidence="18 19">
    <name type="scientific">Diabrotica balteata</name>
    <name type="common">Banded cucumber beetle</name>
    <dbReference type="NCBI Taxonomy" id="107213"/>
    <lineage>
        <taxon>Eukaryota</taxon>
        <taxon>Metazoa</taxon>
        <taxon>Ecdysozoa</taxon>
        <taxon>Arthropoda</taxon>
        <taxon>Hexapoda</taxon>
        <taxon>Insecta</taxon>
        <taxon>Pterygota</taxon>
        <taxon>Neoptera</taxon>
        <taxon>Endopterygota</taxon>
        <taxon>Coleoptera</taxon>
        <taxon>Polyphaga</taxon>
        <taxon>Cucujiformia</taxon>
        <taxon>Chrysomeloidea</taxon>
        <taxon>Chrysomelidae</taxon>
        <taxon>Galerucinae</taxon>
        <taxon>Diabroticina</taxon>
        <taxon>Diabroticites</taxon>
        <taxon>Diabrotica</taxon>
    </lineage>
</organism>
<dbReference type="OrthoDB" id="419537at2759"/>
<dbReference type="InterPro" id="IPR001312">
    <property type="entry name" value="Hexokinase"/>
</dbReference>
<name>A0A9N9XGP9_DIABA</name>
<accession>A0A9N9XGP9</accession>
<evidence type="ECO:0000313" key="19">
    <source>
        <dbReference type="Proteomes" id="UP001153709"/>
    </source>
</evidence>
<feature type="transmembrane region" description="Helical" evidence="15">
    <location>
        <begin position="15"/>
        <end position="32"/>
    </location>
</feature>
<reference evidence="18" key="1">
    <citation type="submission" date="2022-01" db="EMBL/GenBank/DDBJ databases">
        <authorList>
            <person name="King R."/>
        </authorList>
    </citation>
    <scope>NUCLEOTIDE SEQUENCE</scope>
</reference>
<evidence type="ECO:0000259" key="17">
    <source>
        <dbReference type="Pfam" id="PF03727"/>
    </source>
</evidence>
<evidence type="ECO:0000256" key="13">
    <source>
        <dbReference type="ARBA" id="ARBA00059457"/>
    </source>
</evidence>
<comment type="catalytic activity">
    <reaction evidence="12">
        <text>D-mannose + ATP = D-mannose 6-phosphate + ADP + H(+)</text>
        <dbReference type="Rhea" id="RHEA:11028"/>
        <dbReference type="ChEBI" id="CHEBI:4208"/>
        <dbReference type="ChEBI" id="CHEBI:15378"/>
        <dbReference type="ChEBI" id="CHEBI:30616"/>
        <dbReference type="ChEBI" id="CHEBI:58735"/>
        <dbReference type="ChEBI" id="CHEBI:456216"/>
        <dbReference type="EC" id="2.7.1.1"/>
    </reaction>
    <physiologicalReaction direction="left-to-right" evidence="12">
        <dbReference type="Rhea" id="RHEA:11029"/>
    </physiologicalReaction>
</comment>
<dbReference type="InterPro" id="IPR022672">
    <property type="entry name" value="Hexokinase_N"/>
</dbReference>
<evidence type="ECO:0000256" key="11">
    <source>
        <dbReference type="ARBA" id="ARBA00048160"/>
    </source>
</evidence>
<keyword evidence="6 14" id="KW-0418">Kinase</keyword>
<evidence type="ECO:0000313" key="18">
    <source>
        <dbReference type="EMBL" id="CAG9835557.1"/>
    </source>
</evidence>
<keyword evidence="7 14" id="KW-0067">ATP-binding</keyword>
<dbReference type="InterPro" id="IPR019807">
    <property type="entry name" value="Hexokinase_BS"/>
</dbReference>
<comment type="pathway">
    <text evidence="1">Carbohydrate degradation; glycolysis; D-glyceraldehyde 3-phosphate and glycerone phosphate from D-glucose: step 1/4.</text>
</comment>
<dbReference type="GO" id="GO:0008865">
    <property type="term" value="F:fructokinase activity"/>
    <property type="evidence" value="ECO:0007669"/>
    <property type="project" value="TreeGrafter"/>
</dbReference>